<dbReference type="AlphaFoldDB" id="A0A542DZH4"/>
<dbReference type="PANTHER" id="PTHR36930:SF1">
    <property type="entry name" value="MOSC DOMAIN-CONTAINING PROTEIN"/>
    <property type="match status" value="1"/>
</dbReference>
<reference evidence="3 4" key="1">
    <citation type="submission" date="2019-06" db="EMBL/GenBank/DDBJ databases">
        <title>Sequencing the genomes of 1000 actinobacteria strains.</title>
        <authorList>
            <person name="Klenk H.-P."/>
        </authorList>
    </citation>
    <scope>NUCLEOTIDE SEQUENCE [LARGE SCALE GENOMIC DNA]</scope>
    <source>
        <strain evidence="3 4">DSM 18607</strain>
    </source>
</reference>
<dbReference type="InterPro" id="IPR011037">
    <property type="entry name" value="Pyrv_Knase-like_insert_dom_sf"/>
</dbReference>
<name>A0A542DZH4_9MICO</name>
<dbReference type="EMBL" id="VFMN01000001">
    <property type="protein sequence ID" value="TQJ08493.1"/>
    <property type="molecule type" value="Genomic_DNA"/>
</dbReference>
<dbReference type="Proteomes" id="UP000317893">
    <property type="component" value="Unassembled WGS sequence"/>
</dbReference>
<evidence type="ECO:0000256" key="1">
    <source>
        <dbReference type="SAM" id="MobiDB-lite"/>
    </source>
</evidence>
<gene>
    <name evidence="3" type="ORF">FB458_1583</name>
</gene>
<dbReference type="Pfam" id="PF03473">
    <property type="entry name" value="MOSC"/>
    <property type="match status" value="1"/>
</dbReference>
<dbReference type="InterPro" id="IPR052716">
    <property type="entry name" value="MOSC_domain"/>
</dbReference>
<organism evidence="3 4">
    <name type="scientific">Lapillicoccus jejuensis</name>
    <dbReference type="NCBI Taxonomy" id="402171"/>
    <lineage>
        <taxon>Bacteria</taxon>
        <taxon>Bacillati</taxon>
        <taxon>Actinomycetota</taxon>
        <taxon>Actinomycetes</taxon>
        <taxon>Micrococcales</taxon>
        <taxon>Intrasporangiaceae</taxon>
        <taxon>Lapillicoccus</taxon>
    </lineage>
</organism>
<proteinExistence type="predicted"/>
<evidence type="ECO:0000313" key="4">
    <source>
        <dbReference type="Proteomes" id="UP000317893"/>
    </source>
</evidence>
<protein>
    <submittedName>
        <fullName evidence="3">MOSC domain-containing protein YiiM</fullName>
    </submittedName>
</protein>
<dbReference type="InterPro" id="IPR005302">
    <property type="entry name" value="MoCF_Sase_C"/>
</dbReference>
<evidence type="ECO:0000259" key="2">
    <source>
        <dbReference type="PROSITE" id="PS51340"/>
    </source>
</evidence>
<dbReference type="GO" id="GO:0003824">
    <property type="term" value="F:catalytic activity"/>
    <property type="evidence" value="ECO:0007669"/>
    <property type="project" value="InterPro"/>
</dbReference>
<dbReference type="PANTHER" id="PTHR36930">
    <property type="entry name" value="METAL-SULFUR CLUSTER BIOSYNTHESIS PROTEINS YUAD-RELATED"/>
    <property type="match status" value="1"/>
</dbReference>
<keyword evidence="4" id="KW-1185">Reference proteome</keyword>
<dbReference type="OrthoDB" id="192945at2"/>
<evidence type="ECO:0000313" key="3">
    <source>
        <dbReference type="EMBL" id="TQJ08493.1"/>
    </source>
</evidence>
<sequence length="160" mass="17084">MPQQTSAQTVVTAIHVAPGTRLPTKSVTSVEAEEGRGLVGDRYHGSRHRHVTVQRQQDLDAAAADLGRPVDPGLTRRNVTVSGPDRLPTRPGERLRVGDVELEVVRKAAPCRLLDDGLGPGAARAMHERGGTVFRLLSSGTISVGDLVEQPATERTDETA</sequence>
<accession>A0A542DZH4</accession>
<comment type="caution">
    <text evidence="3">The sequence shown here is derived from an EMBL/GenBank/DDBJ whole genome shotgun (WGS) entry which is preliminary data.</text>
</comment>
<dbReference type="RefSeq" id="WP_141848007.1">
    <property type="nucleotide sequence ID" value="NZ_BAAAPR010000004.1"/>
</dbReference>
<feature type="domain" description="MOSC" evidence="2">
    <location>
        <begin position="25"/>
        <end position="151"/>
    </location>
</feature>
<dbReference type="GO" id="GO:0030151">
    <property type="term" value="F:molybdenum ion binding"/>
    <property type="evidence" value="ECO:0007669"/>
    <property type="project" value="InterPro"/>
</dbReference>
<dbReference type="Gene3D" id="2.40.33.20">
    <property type="entry name" value="PK beta-barrel domain-like"/>
    <property type="match status" value="1"/>
</dbReference>
<dbReference type="SUPFAM" id="SSF50800">
    <property type="entry name" value="PK beta-barrel domain-like"/>
    <property type="match status" value="1"/>
</dbReference>
<feature type="region of interest" description="Disordered" evidence="1">
    <location>
        <begin position="66"/>
        <end position="92"/>
    </location>
</feature>
<dbReference type="GO" id="GO:0030170">
    <property type="term" value="F:pyridoxal phosphate binding"/>
    <property type="evidence" value="ECO:0007669"/>
    <property type="project" value="InterPro"/>
</dbReference>
<dbReference type="PROSITE" id="PS51340">
    <property type="entry name" value="MOSC"/>
    <property type="match status" value="1"/>
</dbReference>